<dbReference type="InterPro" id="IPR001648">
    <property type="entry name" value="Ribosomal_bS18"/>
</dbReference>
<dbReference type="EMBL" id="JAUQUR010000003">
    <property type="protein sequence ID" value="MDX4069502.1"/>
    <property type="molecule type" value="Genomic_DNA"/>
</dbReference>
<evidence type="ECO:0000313" key="8">
    <source>
        <dbReference type="EMBL" id="PWE22206.1"/>
    </source>
</evidence>
<dbReference type="AlphaFoldDB" id="A0A2U2C1K9"/>
<dbReference type="Pfam" id="PF01084">
    <property type="entry name" value="Ribosomal_S18"/>
    <property type="match status" value="1"/>
</dbReference>
<evidence type="ECO:0000256" key="3">
    <source>
        <dbReference type="ARBA" id="ARBA00023274"/>
    </source>
</evidence>
<evidence type="ECO:0000256" key="6">
    <source>
        <dbReference type="RuleBase" id="RU003910"/>
    </source>
</evidence>
<dbReference type="InterPro" id="IPR036870">
    <property type="entry name" value="Ribosomal_bS18_sf"/>
</dbReference>
<evidence type="ECO:0000256" key="2">
    <source>
        <dbReference type="ARBA" id="ARBA00022980"/>
    </source>
</evidence>
<keyword evidence="5" id="KW-0694">RNA-binding</keyword>
<dbReference type="Gene3D" id="4.10.640.10">
    <property type="entry name" value="Ribosomal protein S18"/>
    <property type="match status" value="1"/>
</dbReference>
<dbReference type="KEGG" id="ask:EI285_08585"/>
<dbReference type="GO" id="GO:0070181">
    <property type="term" value="F:small ribosomal subunit rRNA binding"/>
    <property type="evidence" value="ECO:0007669"/>
    <property type="project" value="TreeGrafter"/>
</dbReference>
<reference evidence="8 9" key="1">
    <citation type="submission" date="2018-05" db="EMBL/GenBank/DDBJ databases">
        <title>Antimicrobial susceptibility testing and genomic analysis of Arcobacter skirrowii strains and one Arcobacter butzleri isolated from German poultry farms.</title>
        <authorList>
            <person name="Haenel I."/>
            <person name="Hotzel H."/>
            <person name="Tomaso H."/>
            <person name="Busch A."/>
        </authorList>
    </citation>
    <scope>NUCLEOTIDE SEQUENCE [LARGE SCALE GENOMIC DNA]</scope>
    <source>
        <strain evidence="8">17-1208-2</strain>
        <strain evidence="9">v</strain>
    </source>
</reference>
<evidence type="ECO:0000256" key="4">
    <source>
        <dbReference type="ARBA" id="ARBA00035141"/>
    </source>
</evidence>
<comment type="similarity">
    <text evidence="1 5 6">Belongs to the bacterial ribosomal protein bS18 family.</text>
</comment>
<dbReference type="Proteomes" id="UP001283691">
    <property type="component" value="Unassembled WGS sequence"/>
</dbReference>
<keyword evidence="5" id="KW-0699">rRNA-binding</keyword>
<keyword evidence="2 5" id="KW-0689">Ribosomal protein</keyword>
<evidence type="ECO:0000256" key="1">
    <source>
        <dbReference type="ARBA" id="ARBA00005589"/>
    </source>
</evidence>
<accession>A0A2U2C1K9</accession>
<evidence type="ECO:0000313" key="9">
    <source>
        <dbReference type="Proteomes" id="UP000245014"/>
    </source>
</evidence>
<dbReference type="RefSeq" id="WP_066161867.1">
    <property type="nucleotide sequence ID" value="NZ_CP034309.1"/>
</dbReference>
<gene>
    <name evidence="5 8" type="primary">rpsR</name>
    <name evidence="8" type="ORF">DF188_03600</name>
    <name evidence="7" type="ORF">Q6A80_07145</name>
</gene>
<comment type="caution">
    <text evidence="8">The sequence shown here is derived from an EMBL/GenBank/DDBJ whole genome shotgun (WGS) entry which is preliminary data.</text>
</comment>
<sequence>MSEKRKYGKKSCKYTEMKVDFIDYKNIELLKISMSERGKIMPRRLTGNSKNAQEMVEKAIKRARHMALVPYVVDTQNLTDTAYSKSFL</sequence>
<dbReference type="Proteomes" id="UP000245014">
    <property type="component" value="Unassembled WGS sequence"/>
</dbReference>
<name>A0A2U2C1K9_9BACT</name>
<proteinExistence type="inferred from homology"/>
<dbReference type="InterPro" id="IPR018275">
    <property type="entry name" value="Ribosomal_bS18_CS"/>
</dbReference>
<dbReference type="STRING" id="28200.GCA_001572935_01076"/>
<dbReference type="GO" id="GO:0005840">
    <property type="term" value="C:ribosome"/>
    <property type="evidence" value="ECO:0007669"/>
    <property type="project" value="UniProtKB-KW"/>
</dbReference>
<comment type="subunit">
    <text evidence="5">Part of the 30S ribosomal subunit. Forms a tight heterodimer with protein bS6.</text>
</comment>
<dbReference type="GO" id="GO:0003735">
    <property type="term" value="F:structural constituent of ribosome"/>
    <property type="evidence" value="ECO:0007669"/>
    <property type="project" value="InterPro"/>
</dbReference>
<dbReference type="NCBIfam" id="TIGR00165">
    <property type="entry name" value="S18"/>
    <property type="match status" value="1"/>
</dbReference>
<dbReference type="HAMAP" id="MF_00270">
    <property type="entry name" value="Ribosomal_bS18"/>
    <property type="match status" value="1"/>
</dbReference>
<organism evidence="8 9">
    <name type="scientific">Aliarcobacter skirrowii</name>
    <dbReference type="NCBI Taxonomy" id="28200"/>
    <lineage>
        <taxon>Bacteria</taxon>
        <taxon>Pseudomonadati</taxon>
        <taxon>Campylobacterota</taxon>
        <taxon>Epsilonproteobacteria</taxon>
        <taxon>Campylobacterales</taxon>
        <taxon>Arcobacteraceae</taxon>
        <taxon>Aliarcobacter</taxon>
    </lineage>
</organism>
<reference evidence="7" key="3">
    <citation type="submission" date="2023-07" db="EMBL/GenBank/DDBJ databases">
        <authorList>
            <person name="Zhang M."/>
            <person name="Zhou G."/>
        </authorList>
    </citation>
    <scope>NUCLEOTIDE SEQUENCE</scope>
    <source>
        <strain evidence="7">BJSY19SF1-2</strain>
    </source>
</reference>
<keyword evidence="3 5" id="KW-0687">Ribonucleoprotein</keyword>
<dbReference type="GO" id="GO:0006412">
    <property type="term" value="P:translation"/>
    <property type="evidence" value="ECO:0007669"/>
    <property type="project" value="UniProtKB-UniRule"/>
</dbReference>
<dbReference type="EMBL" id="QEYI01000002">
    <property type="protein sequence ID" value="PWE22206.1"/>
    <property type="molecule type" value="Genomic_DNA"/>
</dbReference>
<dbReference type="PROSITE" id="PS00057">
    <property type="entry name" value="RIBOSOMAL_S18"/>
    <property type="match status" value="1"/>
</dbReference>
<dbReference type="PANTHER" id="PTHR13479:SF40">
    <property type="entry name" value="SMALL RIBOSOMAL SUBUNIT PROTEIN BS18M"/>
    <property type="match status" value="1"/>
</dbReference>
<protein>
    <recommendedName>
        <fullName evidence="4 5">Small ribosomal subunit protein bS18</fullName>
    </recommendedName>
</protein>
<dbReference type="PRINTS" id="PR00974">
    <property type="entry name" value="RIBOSOMALS18"/>
</dbReference>
<dbReference type="SUPFAM" id="SSF46911">
    <property type="entry name" value="Ribosomal protein S18"/>
    <property type="match status" value="1"/>
</dbReference>
<dbReference type="PANTHER" id="PTHR13479">
    <property type="entry name" value="30S RIBOSOMAL PROTEIN S18"/>
    <property type="match status" value="1"/>
</dbReference>
<comment type="function">
    <text evidence="5">Binds as a heterodimer with protein bS6 to the central domain of the 16S rRNA, where it helps stabilize the platform of the 30S subunit.</text>
</comment>
<dbReference type="GeneID" id="61751534"/>
<evidence type="ECO:0000313" key="7">
    <source>
        <dbReference type="EMBL" id="MDX4069502.1"/>
    </source>
</evidence>
<dbReference type="GO" id="GO:1990904">
    <property type="term" value="C:ribonucleoprotein complex"/>
    <property type="evidence" value="ECO:0007669"/>
    <property type="project" value="UniProtKB-KW"/>
</dbReference>
<reference evidence="7" key="2">
    <citation type="journal article" date="2023" name="Front. Microbiol.">
        <title>Genomic diversity and taxonomic marker for Arcobacter species.</title>
        <authorList>
            <person name="Zhou G."/>
            <person name="Gu Y."/>
            <person name="Wang H."/>
            <person name="Chen X."/>
            <person name="Zhang X."/>
            <person name="Shao Z."/>
            <person name="Yan X."/>
            <person name="Zhang J."/>
            <person name="Zhang M."/>
        </authorList>
    </citation>
    <scope>NUCLEOTIDE SEQUENCE</scope>
    <source>
        <strain evidence="7">BJSY19SF1-2</strain>
    </source>
</reference>
<evidence type="ECO:0000256" key="5">
    <source>
        <dbReference type="HAMAP-Rule" id="MF_00270"/>
    </source>
</evidence>